<proteinExistence type="predicted"/>
<protein>
    <submittedName>
        <fullName evidence="4">Helo_like_N domain-containing protein</fullName>
    </submittedName>
</protein>
<reference evidence="4" key="2">
    <citation type="submission" date="2019-09" db="UniProtKB">
        <authorList>
            <consortium name="WormBaseParasite"/>
        </authorList>
    </citation>
    <scope>IDENTIFICATION</scope>
</reference>
<reference evidence="2 3" key="1">
    <citation type="submission" date="2018-11" db="EMBL/GenBank/DDBJ databases">
        <authorList>
            <consortium name="Pathogen Informatics"/>
        </authorList>
    </citation>
    <scope>NUCLEOTIDE SEQUENCE [LARGE SCALE GENOMIC DNA]</scope>
</reference>
<dbReference type="EMBL" id="UZAH01038147">
    <property type="protein sequence ID" value="VDP52188.1"/>
    <property type="molecule type" value="Genomic_DNA"/>
</dbReference>
<evidence type="ECO:0000313" key="4">
    <source>
        <dbReference type="WBParaSite" id="HPBE_0002557201-mRNA-1"/>
    </source>
</evidence>
<organism evidence="3 4">
    <name type="scientific">Heligmosomoides polygyrus</name>
    <name type="common">Parasitic roundworm</name>
    <dbReference type="NCBI Taxonomy" id="6339"/>
    <lineage>
        <taxon>Eukaryota</taxon>
        <taxon>Metazoa</taxon>
        <taxon>Ecdysozoa</taxon>
        <taxon>Nematoda</taxon>
        <taxon>Chromadorea</taxon>
        <taxon>Rhabditida</taxon>
        <taxon>Rhabditina</taxon>
        <taxon>Rhabditomorpha</taxon>
        <taxon>Strongyloidea</taxon>
        <taxon>Heligmosomidae</taxon>
        <taxon>Heligmosomoides</taxon>
    </lineage>
</organism>
<accession>A0A183GSA2</accession>
<evidence type="ECO:0000256" key="1">
    <source>
        <dbReference type="SAM" id="MobiDB-lite"/>
    </source>
</evidence>
<dbReference type="PANTHER" id="PTHR21459">
    <property type="entry name" value="PROTEIN CBG08968"/>
    <property type="match status" value="1"/>
</dbReference>
<evidence type="ECO:0000313" key="2">
    <source>
        <dbReference type="EMBL" id="VDP52188.1"/>
    </source>
</evidence>
<feature type="region of interest" description="Disordered" evidence="1">
    <location>
        <begin position="247"/>
        <end position="283"/>
    </location>
</feature>
<gene>
    <name evidence="2" type="ORF">HPBE_LOCUS25571</name>
</gene>
<dbReference type="OrthoDB" id="5859941at2759"/>
<name>A0A183GSA2_HELPZ</name>
<evidence type="ECO:0000313" key="3">
    <source>
        <dbReference type="Proteomes" id="UP000050761"/>
    </source>
</evidence>
<accession>A0A3P8EYY7</accession>
<dbReference type="PANTHER" id="PTHR21459:SF2">
    <property type="entry name" value="PROTEIN CBG08968"/>
    <property type="match status" value="1"/>
</dbReference>
<dbReference type="AlphaFoldDB" id="A0A183GSA2"/>
<dbReference type="WBParaSite" id="HPBE_0002557201-mRNA-1">
    <property type="protein sequence ID" value="HPBE_0002557201-mRNA-1"/>
    <property type="gene ID" value="HPBE_0002557201"/>
</dbReference>
<dbReference type="Proteomes" id="UP000050761">
    <property type="component" value="Unassembled WGS sequence"/>
</dbReference>
<keyword evidence="3" id="KW-1185">Reference proteome</keyword>
<sequence length="283" mass="32338">MRKNTKRTSGVDAEDGMPLWASKLIERFDLYSCSLQSAVTDAFERVFRQIQSIQSTQDAIVARLADLEAKLDHPRQTALDRSALYSTIVKVKADSQRIEEKSMRIAWVGIDEQANEESTRRFDREILKEVVHTSGDEQLIREFEQGRITSHRHPAGKPRRIIKISLPSQALRDALLDHMRSGRQSLTQRFVHFFARRDYTAEELSVDRSLRKEAGDLNAREGKLAYVVRDFNIVKLKVPRELPRRPITLSSIQTSRSSDELSGTRSRTRGRAGRVQHIPSSSA</sequence>